<reference evidence="1" key="1">
    <citation type="submission" date="2014-11" db="EMBL/GenBank/DDBJ databases">
        <authorList>
            <person name="Amaro Gonzalez C."/>
        </authorList>
    </citation>
    <scope>NUCLEOTIDE SEQUENCE</scope>
</reference>
<sequence>MGCELWAFNAVAVAKFPLSSVSH</sequence>
<evidence type="ECO:0000313" key="1">
    <source>
        <dbReference type="EMBL" id="JAH62807.1"/>
    </source>
</evidence>
<dbReference type="EMBL" id="GBXM01045770">
    <property type="protein sequence ID" value="JAH62807.1"/>
    <property type="molecule type" value="Transcribed_RNA"/>
</dbReference>
<name>A0A0E9UAR0_ANGAN</name>
<organism evidence="1">
    <name type="scientific">Anguilla anguilla</name>
    <name type="common">European freshwater eel</name>
    <name type="synonym">Muraena anguilla</name>
    <dbReference type="NCBI Taxonomy" id="7936"/>
    <lineage>
        <taxon>Eukaryota</taxon>
        <taxon>Metazoa</taxon>
        <taxon>Chordata</taxon>
        <taxon>Craniata</taxon>
        <taxon>Vertebrata</taxon>
        <taxon>Euteleostomi</taxon>
        <taxon>Actinopterygii</taxon>
        <taxon>Neopterygii</taxon>
        <taxon>Teleostei</taxon>
        <taxon>Anguilliformes</taxon>
        <taxon>Anguillidae</taxon>
        <taxon>Anguilla</taxon>
    </lineage>
</organism>
<reference evidence="1" key="2">
    <citation type="journal article" date="2015" name="Fish Shellfish Immunol.">
        <title>Early steps in the European eel (Anguilla anguilla)-Vibrio vulnificus interaction in the gills: Role of the RtxA13 toxin.</title>
        <authorList>
            <person name="Callol A."/>
            <person name="Pajuelo D."/>
            <person name="Ebbesson L."/>
            <person name="Teles M."/>
            <person name="MacKenzie S."/>
            <person name="Amaro C."/>
        </authorList>
    </citation>
    <scope>NUCLEOTIDE SEQUENCE</scope>
</reference>
<dbReference type="AlphaFoldDB" id="A0A0E9UAR0"/>
<proteinExistence type="predicted"/>
<accession>A0A0E9UAR0</accession>
<protein>
    <submittedName>
        <fullName evidence="1">Uncharacterized protein</fullName>
    </submittedName>
</protein>